<geneLocation type="plasmid" evidence="6">
    <name>pat</name>
</geneLocation>
<feature type="domain" description="Glycosyl hydrolase family 13 catalytic" evidence="4">
    <location>
        <begin position="17"/>
        <end position="410"/>
    </location>
</feature>
<comment type="similarity">
    <text evidence="1">Belongs to the glycosyl hydrolase 13 family.</text>
</comment>
<keyword evidence="3" id="KW-0326">Glycosidase</keyword>
<dbReference type="GO" id="GO:0009313">
    <property type="term" value="P:oligosaccharide catabolic process"/>
    <property type="evidence" value="ECO:0007669"/>
    <property type="project" value="TreeGrafter"/>
</dbReference>
<dbReference type="NCBIfam" id="NF008183">
    <property type="entry name" value="PRK10933.1"/>
    <property type="match status" value="1"/>
</dbReference>
<dbReference type="FunFam" id="3.90.400.10:FF:000002">
    <property type="entry name" value="Sucrose isomerase"/>
    <property type="match status" value="1"/>
</dbReference>
<evidence type="ECO:0000256" key="3">
    <source>
        <dbReference type="ARBA" id="ARBA00023295"/>
    </source>
</evidence>
<dbReference type="Proteomes" id="UP000222296">
    <property type="component" value="Plasmid pAt"/>
</dbReference>
<dbReference type="Gene3D" id="3.20.20.80">
    <property type="entry name" value="Glycosidases"/>
    <property type="match status" value="1"/>
</dbReference>
<dbReference type="SUPFAM" id="SSF51445">
    <property type="entry name" value="(Trans)glycosidases"/>
    <property type="match status" value="1"/>
</dbReference>
<sequence length="550" mass="62973">MQTNLSEKWWHRATVYQIYPRSFSDSNGDGIGDIAGIVAKLDYLQTLGIDVIWLCPVYASPMIDHGYDISDYRDIAPEFGDLATMQLLIDEAGKRGIRILMDLVVNHTSDRHPWFQQAVSSPDSPYRDYYIWRKPKADGSPPTDRRSHFGGSAWTLNEASGEYYYHLFAREQPDLNWENEALRREIHAMMNWWLDRGIGGFRLDVIDYIGKVPDLGIVENGPRLHDYLQEMYRHTFEGRDIMTVGETWGATPAIGNLYADPARKELSQVFQFEHITFDRDPVHDKWKPLPFDLVRLKSILSRWQRELLPQSWNALFWNNHDLPRAVSKYGDPGVFRRESATMLATVLHLMKGTPYVYQGEEIGMTNVRFPSITDYEDVQARRVYAERIAAGIPHDEVMEGIYVSGRDNGRTPMQWDATAEAGFTTGKPWLGLNPNFTEINVASQIDDPASILHHYRKLIELRKSNDTVVYGDYFPILPEHPRIFAYERRRAGSRIVVIANFSGDPLTVDLPEAITGASGTCLVTNHDIRTDLLQKVALRPFEAFAIEFVG</sequence>
<keyword evidence="2" id="KW-0378">Hydrolase</keyword>
<dbReference type="EMBL" id="CP042276">
    <property type="protein sequence ID" value="QDY97589.1"/>
    <property type="molecule type" value="Genomic_DNA"/>
</dbReference>
<dbReference type="SMART" id="SM00642">
    <property type="entry name" value="Aamy"/>
    <property type="match status" value="1"/>
</dbReference>
<keyword evidence="5" id="KW-0614">Plasmid</keyword>
<dbReference type="InterPro" id="IPR006047">
    <property type="entry name" value="GH13_cat_dom"/>
</dbReference>
<dbReference type="GO" id="GO:0004556">
    <property type="term" value="F:alpha-amylase activity"/>
    <property type="evidence" value="ECO:0007669"/>
    <property type="project" value="TreeGrafter"/>
</dbReference>
<dbReference type="Gene3D" id="3.90.400.10">
    <property type="entry name" value="Oligo-1,6-glucosidase, Domain 2"/>
    <property type="match status" value="1"/>
</dbReference>
<dbReference type="SUPFAM" id="SSF51011">
    <property type="entry name" value="Glycosyl hydrolase domain"/>
    <property type="match status" value="1"/>
</dbReference>
<dbReference type="CDD" id="cd11333">
    <property type="entry name" value="AmyAc_SI_OligoGlu_DGase"/>
    <property type="match status" value="1"/>
</dbReference>
<name>A0AAP9J923_AGRTU</name>
<dbReference type="AlphaFoldDB" id="A0AAP9J923"/>
<organism evidence="5 6">
    <name type="scientific">Agrobacterium tumefaciens</name>
    <dbReference type="NCBI Taxonomy" id="358"/>
    <lineage>
        <taxon>Bacteria</taxon>
        <taxon>Pseudomonadati</taxon>
        <taxon>Pseudomonadota</taxon>
        <taxon>Alphaproteobacteria</taxon>
        <taxon>Hyphomicrobiales</taxon>
        <taxon>Rhizobiaceae</taxon>
        <taxon>Rhizobium/Agrobacterium group</taxon>
        <taxon>Agrobacterium</taxon>
        <taxon>Agrobacterium tumefaciens complex</taxon>
    </lineage>
</organism>
<protein>
    <submittedName>
        <fullName evidence="5">Alpha-glucosidase</fullName>
    </submittedName>
</protein>
<gene>
    <name evidence="5" type="ORF">CG010_025840</name>
</gene>
<dbReference type="FunFam" id="3.20.20.80:FF:000064">
    <property type="entry name" value="Oligo-1,6-glucosidase"/>
    <property type="match status" value="1"/>
</dbReference>
<dbReference type="PANTHER" id="PTHR10357">
    <property type="entry name" value="ALPHA-AMYLASE FAMILY MEMBER"/>
    <property type="match status" value="1"/>
</dbReference>
<accession>A0AAP9J923</accession>
<proteinExistence type="inferred from homology"/>
<dbReference type="InterPro" id="IPR017853">
    <property type="entry name" value="GH"/>
</dbReference>
<dbReference type="InterPro" id="IPR013780">
    <property type="entry name" value="Glyco_hydro_b"/>
</dbReference>
<evidence type="ECO:0000313" key="5">
    <source>
        <dbReference type="EMBL" id="QDY97589.1"/>
    </source>
</evidence>
<evidence type="ECO:0000256" key="2">
    <source>
        <dbReference type="ARBA" id="ARBA00022801"/>
    </source>
</evidence>
<evidence type="ECO:0000259" key="4">
    <source>
        <dbReference type="SMART" id="SM00642"/>
    </source>
</evidence>
<dbReference type="PANTHER" id="PTHR10357:SF179">
    <property type="entry name" value="NEUTRAL AND BASIC AMINO ACID TRANSPORT PROTEIN RBAT"/>
    <property type="match status" value="1"/>
</dbReference>
<evidence type="ECO:0000256" key="1">
    <source>
        <dbReference type="ARBA" id="ARBA00008061"/>
    </source>
</evidence>
<evidence type="ECO:0000313" key="6">
    <source>
        <dbReference type="Proteomes" id="UP000222296"/>
    </source>
</evidence>
<dbReference type="Pfam" id="PF00128">
    <property type="entry name" value="Alpha-amylase"/>
    <property type="match status" value="1"/>
</dbReference>
<dbReference type="RefSeq" id="WP_099086544.1">
    <property type="nucleotide sequence ID" value="NZ_CP042276.1"/>
</dbReference>
<dbReference type="InterPro" id="IPR045857">
    <property type="entry name" value="O16G_dom_2"/>
</dbReference>
<reference evidence="5 6" key="1">
    <citation type="journal article" date="2017" name="Genome Announc.">
        <title>Draft Genome Sequence of Agrobacterium tumefaciens Biovar 1 Strain 186, Isolated from Walnut.</title>
        <authorList>
            <person name="Poret-Peterson A.T."/>
            <person name="Bhatnagar S."/>
            <person name="McClean A.E."/>
            <person name="Kluepfel D.A."/>
        </authorList>
    </citation>
    <scope>NUCLEOTIDE SEQUENCE [LARGE SCALE GENOMIC DNA]</scope>
    <source>
        <strain evidence="5 6">186</strain>
    </source>
</reference>
<dbReference type="Gene3D" id="2.60.40.1180">
    <property type="entry name" value="Golgi alpha-mannosidase II"/>
    <property type="match status" value="1"/>
</dbReference>